<dbReference type="EMBL" id="CM042013">
    <property type="protein sequence ID" value="KAI3737984.1"/>
    <property type="molecule type" value="Genomic_DNA"/>
</dbReference>
<dbReference type="Proteomes" id="UP001055811">
    <property type="component" value="Linkage Group LG05"/>
</dbReference>
<keyword evidence="2" id="KW-1185">Reference proteome</keyword>
<reference evidence="1 2" key="2">
    <citation type="journal article" date="2022" name="Mol. Ecol. Resour.">
        <title>The genomes of chicory, endive, great burdock and yacon provide insights into Asteraceae paleo-polyploidization history and plant inulin production.</title>
        <authorList>
            <person name="Fan W."/>
            <person name="Wang S."/>
            <person name="Wang H."/>
            <person name="Wang A."/>
            <person name="Jiang F."/>
            <person name="Liu H."/>
            <person name="Zhao H."/>
            <person name="Xu D."/>
            <person name="Zhang Y."/>
        </authorList>
    </citation>
    <scope>NUCLEOTIDE SEQUENCE [LARGE SCALE GENOMIC DNA]</scope>
    <source>
        <strain evidence="2">cv. Punajuju</strain>
        <tissue evidence="1">Leaves</tissue>
    </source>
</reference>
<evidence type="ECO:0000313" key="1">
    <source>
        <dbReference type="EMBL" id="KAI3737984.1"/>
    </source>
</evidence>
<accession>A0ACB9CUH3</accession>
<sequence>MVVVLQHRHGPAGVCDGLFSMVEITVNLCHVGEGLGSSRSGIADPIMGGNVKNDNLGVGASQPGAWSGVLQAELEAWTVPLLKEHIANRLASPGQGKELIAKSKNCGTDPRVEVLHSSIAINLSEIVEGVDSYNPEHQPMQALLRG</sequence>
<organism evidence="1 2">
    <name type="scientific">Cichorium intybus</name>
    <name type="common">Chicory</name>
    <dbReference type="NCBI Taxonomy" id="13427"/>
    <lineage>
        <taxon>Eukaryota</taxon>
        <taxon>Viridiplantae</taxon>
        <taxon>Streptophyta</taxon>
        <taxon>Embryophyta</taxon>
        <taxon>Tracheophyta</taxon>
        <taxon>Spermatophyta</taxon>
        <taxon>Magnoliopsida</taxon>
        <taxon>eudicotyledons</taxon>
        <taxon>Gunneridae</taxon>
        <taxon>Pentapetalae</taxon>
        <taxon>asterids</taxon>
        <taxon>campanulids</taxon>
        <taxon>Asterales</taxon>
        <taxon>Asteraceae</taxon>
        <taxon>Cichorioideae</taxon>
        <taxon>Cichorieae</taxon>
        <taxon>Cichoriinae</taxon>
        <taxon>Cichorium</taxon>
    </lineage>
</organism>
<name>A0ACB9CUH3_CICIN</name>
<comment type="caution">
    <text evidence="1">The sequence shown here is derived from an EMBL/GenBank/DDBJ whole genome shotgun (WGS) entry which is preliminary data.</text>
</comment>
<proteinExistence type="predicted"/>
<evidence type="ECO:0000313" key="2">
    <source>
        <dbReference type="Proteomes" id="UP001055811"/>
    </source>
</evidence>
<gene>
    <name evidence="1" type="ORF">L2E82_28002</name>
</gene>
<reference evidence="2" key="1">
    <citation type="journal article" date="2022" name="Mol. Ecol. Resour.">
        <title>The genomes of chicory, endive, great burdock and yacon provide insights into Asteraceae palaeo-polyploidization history and plant inulin production.</title>
        <authorList>
            <person name="Fan W."/>
            <person name="Wang S."/>
            <person name="Wang H."/>
            <person name="Wang A."/>
            <person name="Jiang F."/>
            <person name="Liu H."/>
            <person name="Zhao H."/>
            <person name="Xu D."/>
            <person name="Zhang Y."/>
        </authorList>
    </citation>
    <scope>NUCLEOTIDE SEQUENCE [LARGE SCALE GENOMIC DNA]</scope>
    <source>
        <strain evidence="2">cv. Punajuju</strain>
    </source>
</reference>
<protein>
    <submittedName>
        <fullName evidence="1">Uncharacterized protein</fullName>
    </submittedName>
</protein>